<dbReference type="InterPro" id="IPR045584">
    <property type="entry name" value="Pilin-like"/>
</dbReference>
<accession>A0A8J6XGD6</accession>
<evidence type="ECO:0000313" key="3">
    <source>
        <dbReference type="Proteomes" id="UP000629098"/>
    </source>
</evidence>
<name>A0A8J6XGD6_9CYAN</name>
<keyword evidence="1" id="KW-0472">Membrane</keyword>
<dbReference type="InterPro" id="IPR012902">
    <property type="entry name" value="N_methyl_site"/>
</dbReference>
<dbReference type="EMBL" id="JACXAE010000025">
    <property type="protein sequence ID" value="MBD2771461.1"/>
    <property type="molecule type" value="Genomic_DNA"/>
</dbReference>
<evidence type="ECO:0000256" key="1">
    <source>
        <dbReference type="SAM" id="Phobius"/>
    </source>
</evidence>
<proteinExistence type="predicted"/>
<dbReference type="NCBIfam" id="TIGR02532">
    <property type="entry name" value="IV_pilin_GFxxxE"/>
    <property type="match status" value="1"/>
</dbReference>
<comment type="caution">
    <text evidence="2">The sequence shown here is derived from an EMBL/GenBank/DDBJ whole genome shotgun (WGS) entry which is preliminary data.</text>
</comment>
<dbReference type="RefSeq" id="WP_190825756.1">
    <property type="nucleotide sequence ID" value="NZ_CAWPPI010000025.1"/>
</dbReference>
<reference evidence="2" key="1">
    <citation type="submission" date="2020-09" db="EMBL/GenBank/DDBJ databases">
        <title>Iningainema tapete sp. nov. (Scytonemataceae, Cyanobacteria) from greenhouses in central Florida (USA) produces two types of nodularin with biosynthetic potential for microcystin-LR and anabaenopeptins.</title>
        <authorList>
            <person name="Berthold D.E."/>
            <person name="Lefler F.W."/>
            <person name="Huang I.-S."/>
            <person name="Abdulla H."/>
            <person name="Zimba P.V."/>
            <person name="Laughinghouse H.D. IV."/>
        </authorList>
    </citation>
    <scope>NUCLEOTIDE SEQUENCE</scope>
    <source>
        <strain evidence="2">BLCCT55</strain>
    </source>
</reference>
<gene>
    <name evidence="2" type="ORF">ICL16_04875</name>
</gene>
<dbReference type="AlphaFoldDB" id="A0A8J6XGD6"/>
<keyword evidence="1" id="KW-0812">Transmembrane</keyword>
<dbReference type="SUPFAM" id="SSF54523">
    <property type="entry name" value="Pili subunits"/>
    <property type="match status" value="1"/>
</dbReference>
<keyword evidence="3" id="KW-1185">Reference proteome</keyword>
<organism evidence="2 3">
    <name type="scientific">Iningainema tapete BLCC-T55</name>
    <dbReference type="NCBI Taxonomy" id="2748662"/>
    <lineage>
        <taxon>Bacteria</taxon>
        <taxon>Bacillati</taxon>
        <taxon>Cyanobacteriota</taxon>
        <taxon>Cyanophyceae</taxon>
        <taxon>Nostocales</taxon>
        <taxon>Scytonemataceae</taxon>
        <taxon>Iningainema tapete</taxon>
    </lineage>
</organism>
<dbReference type="Proteomes" id="UP000629098">
    <property type="component" value="Unassembled WGS sequence"/>
</dbReference>
<dbReference type="Gene3D" id="3.30.700.10">
    <property type="entry name" value="Glycoprotein, Type 4 Pilin"/>
    <property type="match status" value="1"/>
</dbReference>
<feature type="transmembrane region" description="Helical" evidence="1">
    <location>
        <begin position="20"/>
        <end position="37"/>
    </location>
</feature>
<keyword evidence="1" id="KW-1133">Transmembrane helix</keyword>
<dbReference type="Pfam" id="PF07963">
    <property type="entry name" value="N_methyl"/>
    <property type="match status" value="1"/>
</dbReference>
<evidence type="ECO:0000313" key="2">
    <source>
        <dbReference type="EMBL" id="MBD2771461.1"/>
    </source>
</evidence>
<sequence length="207" mass="23669">MHKNIFNNHSSNGFTLLETMLVVLVISILSAIALPNWQNFVDRERLNTAQEQVYRAMKQTQSQATKQKLTWQVSFKEQNGVVQWAVHPAQAGAFIPNAVQTNDSLWHNLEQNIRIDQQKNDLGKYETTLPKQPSTPVWRVMFNYQGCPVSQVGDECTQTAQKTLGKITFHNQNDPKTKRCVYVSTLLGSLRMGKDHPTANDDNRYCY</sequence>
<protein>
    <submittedName>
        <fullName evidence="2">Type II secretion system protein</fullName>
    </submittedName>
</protein>